<dbReference type="EMBL" id="VFLP01000008">
    <property type="protein sequence ID" value="TRX96955.1"/>
    <property type="molecule type" value="Genomic_DNA"/>
</dbReference>
<dbReference type="Pfam" id="PF00808">
    <property type="entry name" value="CBFD_NFYB_HMF"/>
    <property type="match status" value="1"/>
</dbReference>
<dbReference type="GO" id="GO:0008623">
    <property type="term" value="C:CHRAC"/>
    <property type="evidence" value="ECO:0007669"/>
    <property type="project" value="TreeGrafter"/>
</dbReference>
<gene>
    <name evidence="5" type="ORF">FHL15_002261</name>
</gene>
<proteinExistence type="predicted"/>
<evidence type="ECO:0000313" key="5">
    <source>
        <dbReference type="EMBL" id="TRX96955.1"/>
    </source>
</evidence>
<evidence type="ECO:0000313" key="6">
    <source>
        <dbReference type="Proteomes" id="UP000319160"/>
    </source>
</evidence>
<evidence type="ECO:0000259" key="4">
    <source>
        <dbReference type="Pfam" id="PF00808"/>
    </source>
</evidence>
<protein>
    <recommendedName>
        <fullName evidence="4">Transcription factor CBF/NF-Y/archaeal histone domain-containing protein</fullName>
    </recommendedName>
</protein>
<feature type="region of interest" description="Disordered" evidence="3">
    <location>
        <begin position="134"/>
        <end position="222"/>
    </location>
</feature>
<accession>A0A553I9S2</accession>
<dbReference type="GO" id="GO:0046982">
    <property type="term" value="F:protein heterodimerization activity"/>
    <property type="evidence" value="ECO:0007669"/>
    <property type="project" value="InterPro"/>
</dbReference>
<dbReference type="Gene3D" id="1.10.20.10">
    <property type="entry name" value="Histone, subunit A"/>
    <property type="match status" value="1"/>
</dbReference>
<evidence type="ECO:0000256" key="1">
    <source>
        <dbReference type="ARBA" id="ARBA00004123"/>
    </source>
</evidence>
<dbReference type="GO" id="GO:0006261">
    <property type="term" value="P:DNA-templated DNA replication"/>
    <property type="evidence" value="ECO:0007669"/>
    <property type="project" value="TreeGrafter"/>
</dbReference>
<evidence type="ECO:0000256" key="3">
    <source>
        <dbReference type="SAM" id="MobiDB-lite"/>
    </source>
</evidence>
<dbReference type="InterPro" id="IPR050568">
    <property type="entry name" value="Transcr_DNA_Rep_Reg"/>
</dbReference>
<dbReference type="InterPro" id="IPR009072">
    <property type="entry name" value="Histone-fold"/>
</dbReference>
<dbReference type="OrthoDB" id="636685at2759"/>
<feature type="compositionally biased region" description="Acidic residues" evidence="3">
    <location>
        <begin position="208"/>
        <end position="222"/>
    </location>
</feature>
<evidence type="ECO:0000256" key="2">
    <source>
        <dbReference type="ARBA" id="ARBA00023242"/>
    </source>
</evidence>
<sequence length="222" mass="23721">MPYNTTAIPPRKEVTGQAQLPLSRVKKVIAQDQDINICSNNAAFVITLATEMFIQYLAGEGLNMAKLERKPRRNIQYKDLANAVSHHDNLQFLEDIIPKTVPYKQIKAHAAATRANLSGGGAAKAGGGTSTTTAAAAAAAAEDSHPTPPRQINGKKQKGGRASTGASKNHSIASFVGASGAKIVSEDDASMDPNEQLQDEMRRANRGEDEDDDEDEDVHMAD</sequence>
<name>A0A553I9S2_9PEZI</name>
<feature type="domain" description="Transcription factor CBF/NF-Y/archaeal histone" evidence="4">
    <location>
        <begin position="19"/>
        <end position="84"/>
    </location>
</feature>
<dbReference type="Proteomes" id="UP000319160">
    <property type="component" value="Unassembled WGS sequence"/>
</dbReference>
<dbReference type="STRING" id="2512241.A0A553I9S2"/>
<organism evidence="5 6">
    <name type="scientific">Xylaria flabelliformis</name>
    <dbReference type="NCBI Taxonomy" id="2512241"/>
    <lineage>
        <taxon>Eukaryota</taxon>
        <taxon>Fungi</taxon>
        <taxon>Dikarya</taxon>
        <taxon>Ascomycota</taxon>
        <taxon>Pezizomycotina</taxon>
        <taxon>Sordariomycetes</taxon>
        <taxon>Xylariomycetidae</taxon>
        <taxon>Xylariales</taxon>
        <taxon>Xylariaceae</taxon>
        <taxon>Xylaria</taxon>
    </lineage>
</organism>
<comment type="subcellular location">
    <subcellularLocation>
        <location evidence="1">Nucleus</location>
    </subcellularLocation>
</comment>
<dbReference type="SUPFAM" id="SSF47113">
    <property type="entry name" value="Histone-fold"/>
    <property type="match status" value="1"/>
</dbReference>
<comment type="caution">
    <text evidence="5">The sequence shown here is derived from an EMBL/GenBank/DDBJ whole genome shotgun (WGS) entry which is preliminary data.</text>
</comment>
<reference evidence="6" key="1">
    <citation type="submission" date="2019-06" db="EMBL/GenBank/DDBJ databases">
        <title>Draft genome sequence of the griseofulvin-producing fungus Xylaria cubensis strain G536.</title>
        <authorList>
            <person name="Mead M.E."/>
            <person name="Raja H.A."/>
            <person name="Steenwyk J.L."/>
            <person name="Knowles S.L."/>
            <person name="Oberlies N.H."/>
            <person name="Rokas A."/>
        </authorList>
    </citation>
    <scope>NUCLEOTIDE SEQUENCE [LARGE SCALE GENOMIC DNA]</scope>
    <source>
        <strain evidence="6">G536</strain>
    </source>
</reference>
<dbReference type="PANTHER" id="PTHR10252">
    <property type="entry name" value="HISTONE-LIKE TRANSCRIPTION FACTOR CCAAT-RELATED"/>
    <property type="match status" value="1"/>
</dbReference>
<keyword evidence="6" id="KW-1185">Reference proteome</keyword>
<dbReference type="PANTHER" id="PTHR10252:SF54">
    <property type="entry name" value="CHROMATIN ACCESSIBILITY COMPLEX PROTEIN 1"/>
    <property type="match status" value="1"/>
</dbReference>
<dbReference type="CDD" id="cd23645">
    <property type="entry name" value="HFD_Dpb3-like"/>
    <property type="match status" value="1"/>
</dbReference>
<keyword evidence="2" id="KW-0539">Nucleus</keyword>
<dbReference type="InterPro" id="IPR003958">
    <property type="entry name" value="CBFA_NFYB_domain"/>
</dbReference>
<dbReference type="AlphaFoldDB" id="A0A553I9S2"/>